<dbReference type="RefSeq" id="XP_002179234.1">
    <property type="nucleotide sequence ID" value="XM_002179198.1"/>
</dbReference>
<dbReference type="PANTHER" id="PTHR10926:SF0">
    <property type="entry name" value="CDC50, ISOFORM A"/>
    <property type="match status" value="1"/>
</dbReference>
<dbReference type="KEGG" id="pti:PHATRDRAFT_45223"/>
<dbReference type="PaxDb" id="2850-Phatr45223"/>
<sequence length="389" mass="44849">MAGSLDDDEDSVLDESEQTNRPTDTAFSQQRIQAWHPILDPVWVIIALFYLGVIMVPTGFKIDSLQKNVVELKTKYDGILPKDQVCGIGGEFNANRTCFLNFTAPRYMRAPILIHYELTNFHQNHRSYYDSRDDFQLHGRVGNQDSVSRKACQPLNKLGNKTLNPCGLAANTMFNDFFTLESGRDINRIDLEMLETGIAWKSDIEYMYRQPEGFEYAECEPNACDSTCCERTTENGERFSCGAPYFDRKTDKCFAYHYPLQDETQYLYETYPDVISPIEGVTNEHFVVWMRIATQPTFRKLYGWIDQDIPAGETLRFRVNANYVVTRFQGSKSLLISTNNIFGGRNPYFGSFFFWVGIFCLAAGTFFAFKHAFRPRRLGDGNYLHYKDD</sequence>
<evidence type="ECO:0000256" key="1">
    <source>
        <dbReference type="ARBA" id="ARBA00004141"/>
    </source>
</evidence>
<evidence type="ECO:0000256" key="6">
    <source>
        <dbReference type="PIRNR" id="PIRNR015840"/>
    </source>
</evidence>
<evidence type="ECO:0000256" key="2">
    <source>
        <dbReference type="ARBA" id="ARBA00009457"/>
    </source>
</evidence>
<dbReference type="OrthoDB" id="340608at2759"/>
<dbReference type="EMBL" id="CM000609">
    <property type="protein sequence ID" value="EEC49057.1"/>
    <property type="molecule type" value="Genomic_DNA"/>
</dbReference>
<accession>B7FWW6</accession>
<dbReference type="FunCoup" id="B7FWW6">
    <property type="interactions" value="60"/>
</dbReference>
<comment type="similarity">
    <text evidence="2 6">Belongs to the CDC50/LEM3 family.</text>
</comment>
<dbReference type="GO" id="GO:0005783">
    <property type="term" value="C:endoplasmic reticulum"/>
    <property type="evidence" value="ECO:0007669"/>
    <property type="project" value="TreeGrafter"/>
</dbReference>
<evidence type="ECO:0000256" key="5">
    <source>
        <dbReference type="ARBA" id="ARBA00023136"/>
    </source>
</evidence>
<dbReference type="GO" id="GO:0005794">
    <property type="term" value="C:Golgi apparatus"/>
    <property type="evidence" value="ECO:0007669"/>
    <property type="project" value="TreeGrafter"/>
</dbReference>
<dbReference type="eggNOG" id="KOG2952">
    <property type="taxonomic scope" value="Eukaryota"/>
</dbReference>
<evidence type="ECO:0000256" key="8">
    <source>
        <dbReference type="SAM" id="Phobius"/>
    </source>
</evidence>
<dbReference type="AlphaFoldDB" id="B7FWW6"/>
<protein>
    <recommendedName>
        <fullName evidence="11">Cell cycle control protein</fullName>
    </recommendedName>
</protein>
<reference evidence="9 10" key="1">
    <citation type="journal article" date="2008" name="Nature">
        <title>The Phaeodactylum genome reveals the evolutionary history of diatom genomes.</title>
        <authorList>
            <person name="Bowler C."/>
            <person name="Allen A.E."/>
            <person name="Badger J.H."/>
            <person name="Grimwood J."/>
            <person name="Jabbari K."/>
            <person name="Kuo A."/>
            <person name="Maheswari U."/>
            <person name="Martens C."/>
            <person name="Maumus F."/>
            <person name="Otillar R.P."/>
            <person name="Rayko E."/>
            <person name="Salamov A."/>
            <person name="Vandepoele K."/>
            <person name="Beszteri B."/>
            <person name="Gruber A."/>
            <person name="Heijde M."/>
            <person name="Katinka M."/>
            <person name="Mock T."/>
            <person name="Valentin K."/>
            <person name="Verret F."/>
            <person name="Berges J.A."/>
            <person name="Brownlee C."/>
            <person name="Cadoret J.P."/>
            <person name="Chiovitti A."/>
            <person name="Choi C.J."/>
            <person name="Coesel S."/>
            <person name="De Martino A."/>
            <person name="Detter J.C."/>
            <person name="Durkin C."/>
            <person name="Falciatore A."/>
            <person name="Fournet J."/>
            <person name="Haruta M."/>
            <person name="Huysman M.J."/>
            <person name="Jenkins B.D."/>
            <person name="Jiroutova K."/>
            <person name="Jorgensen R.E."/>
            <person name="Joubert Y."/>
            <person name="Kaplan A."/>
            <person name="Kroger N."/>
            <person name="Kroth P.G."/>
            <person name="La Roche J."/>
            <person name="Lindquist E."/>
            <person name="Lommer M."/>
            <person name="Martin-Jezequel V."/>
            <person name="Lopez P.J."/>
            <person name="Lucas S."/>
            <person name="Mangogna M."/>
            <person name="McGinnis K."/>
            <person name="Medlin L.K."/>
            <person name="Montsant A."/>
            <person name="Oudot-Le Secq M.P."/>
            <person name="Napoli C."/>
            <person name="Obornik M."/>
            <person name="Parker M.S."/>
            <person name="Petit J.L."/>
            <person name="Porcel B.M."/>
            <person name="Poulsen N."/>
            <person name="Robison M."/>
            <person name="Rychlewski L."/>
            <person name="Rynearson T.A."/>
            <person name="Schmutz J."/>
            <person name="Shapiro H."/>
            <person name="Siaut M."/>
            <person name="Stanley M."/>
            <person name="Sussman M.R."/>
            <person name="Taylor A.R."/>
            <person name="Vardi A."/>
            <person name="von Dassow P."/>
            <person name="Vyverman W."/>
            <person name="Willis A."/>
            <person name="Wyrwicz L.S."/>
            <person name="Rokhsar D.S."/>
            <person name="Weissenbach J."/>
            <person name="Armbrust E.V."/>
            <person name="Green B.R."/>
            <person name="Van de Peer Y."/>
            <person name="Grigoriev I.V."/>
        </authorList>
    </citation>
    <scope>NUCLEOTIDE SEQUENCE [LARGE SCALE GENOMIC DNA]</scope>
    <source>
        <strain evidence="9 10">CCAP 1055/1</strain>
    </source>
</reference>
<comment type="subcellular location">
    <subcellularLocation>
        <location evidence="1">Membrane</location>
        <topology evidence="1">Multi-pass membrane protein</topology>
    </subcellularLocation>
</comment>
<dbReference type="InParanoid" id="B7FWW6"/>
<dbReference type="Pfam" id="PF03381">
    <property type="entry name" value="CDC50"/>
    <property type="match status" value="1"/>
</dbReference>
<feature type="transmembrane region" description="Helical" evidence="8">
    <location>
        <begin position="38"/>
        <end position="60"/>
    </location>
</feature>
<evidence type="ECO:0000256" key="4">
    <source>
        <dbReference type="ARBA" id="ARBA00022989"/>
    </source>
</evidence>
<reference evidence="10" key="2">
    <citation type="submission" date="2008-08" db="EMBL/GenBank/DDBJ databases">
        <authorList>
            <consortium name="Diatom Consortium"/>
            <person name="Grigoriev I."/>
            <person name="Grimwood J."/>
            <person name="Kuo A."/>
            <person name="Otillar R.P."/>
            <person name="Salamov A."/>
            <person name="Detter J.C."/>
            <person name="Lindquist E."/>
            <person name="Shapiro H."/>
            <person name="Lucas S."/>
            <person name="Glavina del Rio T."/>
            <person name="Pitluck S."/>
            <person name="Rokhsar D."/>
            <person name="Bowler C."/>
        </authorList>
    </citation>
    <scope>GENOME REANNOTATION</scope>
    <source>
        <strain evidence="10">CCAP 1055/1</strain>
    </source>
</reference>
<dbReference type="OMA" id="IPWSMFN"/>
<evidence type="ECO:0000256" key="3">
    <source>
        <dbReference type="ARBA" id="ARBA00022692"/>
    </source>
</evidence>
<proteinExistence type="inferred from homology"/>
<dbReference type="PANTHER" id="PTHR10926">
    <property type="entry name" value="CELL CYCLE CONTROL PROTEIN 50"/>
    <property type="match status" value="1"/>
</dbReference>
<feature type="region of interest" description="Disordered" evidence="7">
    <location>
        <begin position="1"/>
        <end position="26"/>
    </location>
</feature>
<evidence type="ECO:0000256" key="7">
    <source>
        <dbReference type="SAM" id="MobiDB-lite"/>
    </source>
</evidence>
<keyword evidence="3 8" id="KW-0812">Transmembrane</keyword>
<dbReference type="HOGENOM" id="CLU_025025_0_1_1"/>
<keyword evidence="5 6" id="KW-0472">Membrane</keyword>
<dbReference type="InterPro" id="IPR005045">
    <property type="entry name" value="CDC50/LEM3_fam"/>
</dbReference>
<evidence type="ECO:0000313" key="9">
    <source>
        <dbReference type="EMBL" id="EEC49057.1"/>
    </source>
</evidence>
<dbReference type="Proteomes" id="UP000000759">
    <property type="component" value="Chromosome 6"/>
</dbReference>
<dbReference type="GO" id="GO:0005886">
    <property type="term" value="C:plasma membrane"/>
    <property type="evidence" value="ECO:0007669"/>
    <property type="project" value="TreeGrafter"/>
</dbReference>
<feature type="compositionally biased region" description="Acidic residues" evidence="7">
    <location>
        <begin position="1"/>
        <end position="17"/>
    </location>
</feature>
<evidence type="ECO:0000313" key="10">
    <source>
        <dbReference type="Proteomes" id="UP000000759"/>
    </source>
</evidence>
<name>B7FWW6_PHATC</name>
<keyword evidence="10" id="KW-1185">Reference proteome</keyword>
<keyword evidence="4 8" id="KW-1133">Transmembrane helix</keyword>
<feature type="transmembrane region" description="Helical" evidence="8">
    <location>
        <begin position="348"/>
        <end position="369"/>
    </location>
</feature>
<gene>
    <name evidence="9" type="ORF">PHATRDRAFT_45223</name>
</gene>
<dbReference type="GeneID" id="7200103"/>
<dbReference type="PIRSF" id="PIRSF015840">
    <property type="entry name" value="DUF284_TM_euk"/>
    <property type="match status" value="1"/>
</dbReference>
<organism evidence="9 10">
    <name type="scientific">Phaeodactylum tricornutum (strain CCAP 1055/1)</name>
    <dbReference type="NCBI Taxonomy" id="556484"/>
    <lineage>
        <taxon>Eukaryota</taxon>
        <taxon>Sar</taxon>
        <taxon>Stramenopiles</taxon>
        <taxon>Ochrophyta</taxon>
        <taxon>Bacillariophyta</taxon>
        <taxon>Bacillariophyceae</taxon>
        <taxon>Bacillariophycidae</taxon>
        <taxon>Naviculales</taxon>
        <taxon>Phaeodactylaceae</taxon>
        <taxon>Phaeodactylum</taxon>
    </lineage>
</organism>
<dbReference type="STRING" id="556484.B7FWW6"/>
<evidence type="ECO:0008006" key="11">
    <source>
        <dbReference type="Google" id="ProtNLM"/>
    </source>
</evidence>